<organism evidence="1 2">
    <name type="scientific">Caerostris extrusa</name>
    <name type="common">Bark spider</name>
    <name type="synonym">Caerostris bankana</name>
    <dbReference type="NCBI Taxonomy" id="172846"/>
    <lineage>
        <taxon>Eukaryota</taxon>
        <taxon>Metazoa</taxon>
        <taxon>Ecdysozoa</taxon>
        <taxon>Arthropoda</taxon>
        <taxon>Chelicerata</taxon>
        <taxon>Arachnida</taxon>
        <taxon>Araneae</taxon>
        <taxon>Araneomorphae</taxon>
        <taxon>Entelegynae</taxon>
        <taxon>Araneoidea</taxon>
        <taxon>Araneidae</taxon>
        <taxon>Caerostris</taxon>
    </lineage>
</organism>
<protein>
    <submittedName>
        <fullName evidence="1">Uncharacterized protein</fullName>
    </submittedName>
</protein>
<keyword evidence="2" id="KW-1185">Reference proteome</keyword>
<dbReference type="EMBL" id="BPLR01017481">
    <property type="protein sequence ID" value="GIY91973.1"/>
    <property type="molecule type" value="Genomic_DNA"/>
</dbReference>
<evidence type="ECO:0000313" key="2">
    <source>
        <dbReference type="Proteomes" id="UP001054945"/>
    </source>
</evidence>
<reference evidence="1 2" key="1">
    <citation type="submission" date="2021-06" db="EMBL/GenBank/DDBJ databases">
        <title>Caerostris extrusa draft genome.</title>
        <authorList>
            <person name="Kono N."/>
            <person name="Arakawa K."/>
        </authorList>
    </citation>
    <scope>NUCLEOTIDE SEQUENCE [LARGE SCALE GENOMIC DNA]</scope>
</reference>
<proteinExistence type="predicted"/>
<accession>A0AAV4XC19</accession>
<name>A0AAV4XC19_CAEEX</name>
<comment type="caution">
    <text evidence="1">The sequence shown here is derived from an EMBL/GenBank/DDBJ whole genome shotgun (WGS) entry which is preliminary data.</text>
</comment>
<gene>
    <name evidence="1" type="ORF">CEXT_726251</name>
</gene>
<dbReference type="Proteomes" id="UP001054945">
    <property type="component" value="Unassembled WGS sequence"/>
</dbReference>
<dbReference type="AlphaFoldDB" id="A0AAV4XC19"/>
<evidence type="ECO:0000313" key="1">
    <source>
        <dbReference type="EMBL" id="GIY91973.1"/>
    </source>
</evidence>
<sequence>MLIYLFGSLKKSTVSDVVPQETVTKLSGLILFSLPSFTRSLSSSGSIDSLRVKFQCFALNRSAFSQFLNIAVRQRSVRVYFGYLNRNHQVVCVDMKQNPGELSCRFGLDILQFSRKRKKKKFKMWVINFSANKMATTEG</sequence>